<dbReference type="InterPro" id="IPR000253">
    <property type="entry name" value="FHA_dom"/>
</dbReference>
<dbReference type="EMBL" id="CM008053">
    <property type="protein sequence ID" value="PAN42481.1"/>
    <property type="molecule type" value="Genomic_DNA"/>
</dbReference>
<feature type="compositionally biased region" description="Acidic residues" evidence="1">
    <location>
        <begin position="237"/>
        <end position="248"/>
    </location>
</feature>
<dbReference type="GO" id="GO:0043565">
    <property type="term" value="F:sequence-specific DNA binding"/>
    <property type="evidence" value="ECO:0007669"/>
    <property type="project" value="TreeGrafter"/>
</dbReference>
<dbReference type="PROSITE" id="PS50006">
    <property type="entry name" value="FHA_DOMAIN"/>
    <property type="match status" value="1"/>
</dbReference>
<proteinExistence type="predicted"/>
<dbReference type="GO" id="GO:0005634">
    <property type="term" value="C:nucleus"/>
    <property type="evidence" value="ECO:0007669"/>
    <property type="project" value="TreeGrafter"/>
</dbReference>
<dbReference type="Gramene" id="PAN42481">
    <property type="protein sequence ID" value="PAN42481"/>
    <property type="gene ID" value="PAHAL_8G158100"/>
</dbReference>
<feature type="domain" description="FHA" evidence="2">
    <location>
        <begin position="113"/>
        <end position="185"/>
    </location>
</feature>
<reference evidence="3" key="1">
    <citation type="submission" date="2018-04" db="EMBL/GenBank/DDBJ databases">
        <title>WGS assembly of Panicum hallii.</title>
        <authorList>
            <person name="Lovell J."/>
            <person name="Jenkins J."/>
            <person name="Lowry D."/>
            <person name="Mamidi S."/>
            <person name="Sreedasyam A."/>
            <person name="Weng X."/>
            <person name="Barry K."/>
            <person name="Bonette J."/>
            <person name="Campitelli B."/>
            <person name="Daum C."/>
            <person name="Gordon S."/>
            <person name="Gould B."/>
            <person name="Lipzen A."/>
            <person name="Macqueen A."/>
            <person name="Palacio-Mejia J."/>
            <person name="Plott C."/>
            <person name="Shakirov E."/>
            <person name="Shu S."/>
            <person name="Yoshinaga Y."/>
            <person name="Zane M."/>
            <person name="Rokhsar D."/>
            <person name="Grimwood J."/>
            <person name="Schmutz J."/>
            <person name="Juenger T."/>
        </authorList>
    </citation>
    <scope>NUCLEOTIDE SEQUENCE [LARGE SCALE GENOMIC DNA]</scope>
    <source>
        <strain evidence="3">FIL2</strain>
    </source>
</reference>
<protein>
    <recommendedName>
        <fullName evidence="2">FHA domain-containing protein</fullName>
    </recommendedName>
</protein>
<dbReference type="InterPro" id="IPR045178">
    <property type="entry name" value="Fhl1/FHA1"/>
</dbReference>
<dbReference type="SMART" id="SM00240">
    <property type="entry name" value="FHA"/>
    <property type="match status" value="1"/>
</dbReference>
<dbReference type="PANTHER" id="PTHR21712">
    <property type="entry name" value="PRE-RRNA-PROCESSING PROTEIN FHL1"/>
    <property type="match status" value="1"/>
</dbReference>
<dbReference type="GO" id="GO:0060962">
    <property type="term" value="P:regulation of ribosomal protein gene transcription by RNA polymerase II"/>
    <property type="evidence" value="ECO:0007669"/>
    <property type="project" value="InterPro"/>
</dbReference>
<feature type="region of interest" description="Disordered" evidence="1">
    <location>
        <begin position="119"/>
        <end position="142"/>
    </location>
</feature>
<dbReference type="InterPro" id="IPR008984">
    <property type="entry name" value="SMAD_FHA_dom_sf"/>
</dbReference>
<evidence type="ECO:0000259" key="2">
    <source>
        <dbReference type="PROSITE" id="PS50006"/>
    </source>
</evidence>
<dbReference type="AlphaFoldDB" id="A0A2S3IE63"/>
<dbReference type="Pfam" id="PF00498">
    <property type="entry name" value="FHA"/>
    <property type="match status" value="1"/>
</dbReference>
<organism evidence="3">
    <name type="scientific">Panicum hallii</name>
    <dbReference type="NCBI Taxonomy" id="206008"/>
    <lineage>
        <taxon>Eukaryota</taxon>
        <taxon>Viridiplantae</taxon>
        <taxon>Streptophyta</taxon>
        <taxon>Embryophyta</taxon>
        <taxon>Tracheophyta</taxon>
        <taxon>Spermatophyta</taxon>
        <taxon>Magnoliopsida</taxon>
        <taxon>Liliopsida</taxon>
        <taxon>Poales</taxon>
        <taxon>Poaceae</taxon>
        <taxon>PACMAD clade</taxon>
        <taxon>Panicoideae</taxon>
        <taxon>Panicodae</taxon>
        <taxon>Paniceae</taxon>
        <taxon>Panicinae</taxon>
        <taxon>Panicum</taxon>
        <taxon>Panicum sect. Panicum</taxon>
    </lineage>
</organism>
<evidence type="ECO:0000256" key="1">
    <source>
        <dbReference type="SAM" id="MobiDB-lite"/>
    </source>
</evidence>
<gene>
    <name evidence="3" type="ORF">PAHAL_8G158100</name>
</gene>
<sequence>MGRIYFQDVAQHSQFSPPAKRFSPRLNGNPLLPRCRRGYLIPVQSGEKNFAWAPHHHALIPKRSNSRNPRIRMVNPRGPGAAAAAAPASSELEVGFAKLHGECFEYYMQTYSIILGRHSRRGSSKDPTAPAPPEADDGVDVDLGALGGGMNVSRRHARIFYDFPRRRFALEVLGKNGCLVEGVHHLPGSPPVKLDSQDLLQMGDAKFYFLLPSRSVFGANVARRAPAVPRAIPPPPSDDDEDEGEEQGEALAAAKHLRIGNDGRRSDAAGSKAYKEADDQLLLQLEEKDVISSAATILSDLCGPQEWVSMNKLHEVMFDKYGNLWHHSRVRKYLTSEDFPASETDGRPWHGLTLLLRKYPEHFVINISKAGGLSTEFVSLVSLQP</sequence>
<evidence type="ECO:0000313" key="3">
    <source>
        <dbReference type="EMBL" id="PAN42481.1"/>
    </source>
</evidence>
<dbReference type="CDD" id="cd22701">
    <property type="entry name" value="FHA_FKH1-like"/>
    <property type="match status" value="1"/>
</dbReference>
<dbReference type="Proteomes" id="UP000243499">
    <property type="component" value="Chromosome 8"/>
</dbReference>
<dbReference type="SUPFAM" id="SSF49879">
    <property type="entry name" value="SMAD/FHA domain"/>
    <property type="match status" value="1"/>
</dbReference>
<accession>A0A2S3IE63</accession>
<name>A0A2S3IE63_9POAL</name>
<dbReference type="Gene3D" id="2.60.200.20">
    <property type="match status" value="1"/>
</dbReference>
<dbReference type="PANTHER" id="PTHR21712:SF35">
    <property type="entry name" value="FHA DOMAIN-CONTAINING PROTEIN FHA2"/>
    <property type="match status" value="1"/>
</dbReference>
<feature type="region of interest" description="Disordered" evidence="1">
    <location>
        <begin position="227"/>
        <end position="248"/>
    </location>
</feature>